<reference evidence="13 14" key="1">
    <citation type="submission" date="2016-11" db="EMBL/GenBank/DDBJ databases">
        <title>Draft Genome Sequences of Nine Cyanobacterial Strains from Diverse Habitats.</title>
        <authorList>
            <person name="Zhu T."/>
            <person name="Hou S."/>
            <person name="Lu X."/>
            <person name="Hess W.R."/>
        </authorList>
    </citation>
    <scope>NUCLEOTIDE SEQUENCE [LARGE SCALE GENOMIC DNA]</scope>
    <source>
        <strain evidence="13 14">NIES-593</strain>
    </source>
</reference>
<dbReference type="InterPro" id="IPR006068">
    <property type="entry name" value="ATPase_P-typ_cation-transptr_C"/>
</dbReference>
<evidence type="ECO:0000256" key="7">
    <source>
        <dbReference type="ARBA" id="ARBA00022842"/>
    </source>
</evidence>
<dbReference type="GO" id="GO:0005886">
    <property type="term" value="C:plasma membrane"/>
    <property type="evidence" value="ECO:0007669"/>
    <property type="project" value="UniProtKB-SubCell"/>
</dbReference>
<dbReference type="InterPro" id="IPR023298">
    <property type="entry name" value="ATPase_P-typ_TM_dom_sf"/>
</dbReference>
<dbReference type="InterPro" id="IPR036412">
    <property type="entry name" value="HAD-like_sf"/>
</dbReference>
<dbReference type="Gene3D" id="3.40.50.1000">
    <property type="entry name" value="HAD superfamily/HAD-like"/>
    <property type="match status" value="1"/>
</dbReference>
<evidence type="ECO:0000256" key="2">
    <source>
        <dbReference type="ARBA" id="ARBA00005675"/>
    </source>
</evidence>
<dbReference type="SUPFAM" id="SSF56784">
    <property type="entry name" value="HAD-like"/>
    <property type="match status" value="1"/>
</dbReference>
<keyword evidence="9 11" id="KW-1133">Transmembrane helix</keyword>
<dbReference type="Gene3D" id="3.40.1110.10">
    <property type="entry name" value="Calcium-transporting ATPase, cytoplasmic domain N"/>
    <property type="match status" value="1"/>
</dbReference>
<keyword evidence="8" id="KW-1278">Translocase</keyword>
<feature type="transmembrane region" description="Helical" evidence="11">
    <location>
        <begin position="270"/>
        <end position="297"/>
    </location>
</feature>
<evidence type="ECO:0000259" key="12">
    <source>
        <dbReference type="SMART" id="SM00831"/>
    </source>
</evidence>
<evidence type="ECO:0000256" key="10">
    <source>
        <dbReference type="ARBA" id="ARBA00023136"/>
    </source>
</evidence>
<evidence type="ECO:0000256" key="3">
    <source>
        <dbReference type="ARBA" id="ARBA00022475"/>
    </source>
</evidence>
<sequence length="919" mass="101149">MSNWYQLEISEVLQKLDSDASYGLSATEANRRFKECGFNELIEQGLKNPWQILWEQLTEALTIILLVAAVISVFLGDYKDGLGIIAIVVLITFLGFSQEYQAQKAIASLKQLAVPAVKVRRNGCVQEISARYLVPGDIVLLEAGELVPADCRLIDSLSLRVSESALTGIPEPVDKDPEALPGKDLALGKRRNVLYMGTAITYGRGEAVVTETGMATELGRIASAIETIEPEPTPLQKRLSQLVRELAIASLVLVGAILSLGLLRGENVQLMFLTAITLVVAALPEGLPAVVTIALVLGAQKMLKRHALVHRLPAVEALGSVTTICSGKTGTLTQNRMTVTVLDVAGHRLDLTARLRSYSPMLDAEEQPFLLSQPPALSFLLASGTLCSDAQLEPDPEEPRCFHAVGDPTEGALVMAAARQGLWKAELEQSLKRVTMVPFDSRRQRMTTVHRFPAALSQVPVALEMVWYWSRAIEAANYVAFTKGKIGSLLEVCDWVWVEGGAMRLDGNWRERIDTAKHQLTHKGLRVLGVAFRLLPSYPVDGWEDLERDLIFIGLVGMNDPMRPEARVAIETCKKAGIRPVLVTGDRPRNAWHLAQELDIASDRRLLTDKELNCLSERELEDLVKQISIYARVSPQQKFRIVRAMQKQGHIVAMTGDGVNDAPALKAADIGVAMGISGTDIAREAADLVLLDDNFATIVAAVKEGRVIYDNIRKFIKYLLSSNVGELWVMLLAPFLGMPLPLMPLQILWINLATDGLPALALGLEPAERETMNRPPYSPKENIFGRGMGRDIIWIGLLMGLVSLGTGYWYWRAKRADWQTMLFTVLTLSQMGNALAVRSERDSLFCIGLLSNKPLLGAVILTLGLQLAVVYIPFFEKLFATVPMPAIDLALSLVLSSVVFWAVELEKWLLRRATVRLSI</sequence>
<dbReference type="OrthoDB" id="499468at2"/>
<feature type="transmembrane region" description="Helical" evidence="11">
    <location>
        <begin position="855"/>
        <end position="874"/>
    </location>
</feature>
<dbReference type="SUPFAM" id="SSF81665">
    <property type="entry name" value="Calcium ATPase, transmembrane domain M"/>
    <property type="match status" value="1"/>
</dbReference>
<dbReference type="Gene3D" id="1.20.1110.10">
    <property type="entry name" value="Calcium-transporting ATPase, transmembrane domain"/>
    <property type="match status" value="1"/>
</dbReference>
<dbReference type="GO" id="GO:0016887">
    <property type="term" value="F:ATP hydrolysis activity"/>
    <property type="evidence" value="ECO:0007669"/>
    <property type="project" value="InterPro"/>
</dbReference>
<feature type="transmembrane region" description="Helical" evidence="11">
    <location>
        <begin position="57"/>
        <end position="75"/>
    </location>
</feature>
<dbReference type="InterPro" id="IPR023299">
    <property type="entry name" value="ATPase_P-typ_cyto_dom_N"/>
</dbReference>
<dbReference type="GO" id="GO:0005524">
    <property type="term" value="F:ATP binding"/>
    <property type="evidence" value="ECO:0007669"/>
    <property type="project" value="UniProtKB-KW"/>
</dbReference>
<evidence type="ECO:0000313" key="14">
    <source>
        <dbReference type="Proteomes" id="UP000186868"/>
    </source>
</evidence>
<keyword evidence="4 11" id="KW-0812">Transmembrane</keyword>
<keyword evidence="6" id="KW-0067">ATP-binding</keyword>
<evidence type="ECO:0000256" key="9">
    <source>
        <dbReference type="ARBA" id="ARBA00022989"/>
    </source>
</evidence>
<feature type="transmembrane region" description="Helical" evidence="11">
    <location>
        <begin position="81"/>
        <end position="100"/>
    </location>
</feature>
<dbReference type="InterPro" id="IPR001757">
    <property type="entry name" value="P_typ_ATPase"/>
</dbReference>
<feature type="domain" description="Cation-transporting P-type ATPase N-terminal" evidence="12">
    <location>
        <begin position="3"/>
        <end position="77"/>
    </location>
</feature>
<dbReference type="Pfam" id="PF00689">
    <property type="entry name" value="Cation_ATPase_C"/>
    <property type="match status" value="1"/>
</dbReference>
<dbReference type="AlphaFoldDB" id="A0A1U7HCH8"/>
<feature type="transmembrane region" description="Helical" evidence="11">
    <location>
        <begin position="792"/>
        <end position="811"/>
    </location>
</feature>
<dbReference type="InterPro" id="IPR050510">
    <property type="entry name" value="Cation_transp_ATPase_P-type"/>
</dbReference>
<dbReference type="PRINTS" id="PR00120">
    <property type="entry name" value="HATPASE"/>
</dbReference>
<dbReference type="SUPFAM" id="SSF81660">
    <property type="entry name" value="Metal cation-transporting ATPase, ATP-binding domain N"/>
    <property type="match status" value="1"/>
</dbReference>
<organism evidence="13 14">
    <name type="scientific">Hydrococcus rivularis NIES-593</name>
    <dbReference type="NCBI Taxonomy" id="1921803"/>
    <lineage>
        <taxon>Bacteria</taxon>
        <taxon>Bacillati</taxon>
        <taxon>Cyanobacteriota</taxon>
        <taxon>Cyanophyceae</taxon>
        <taxon>Pleurocapsales</taxon>
        <taxon>Hydrococcaceae</taxon>
        <taxon>Hydrococcus</taxon>
    </lineage>
</organism>
<keyword evidence="3" id="KW-1003">Cell membrane</keyword>
<dbReference type="SUPFAM" id="SSF81653">
    <property type="entry name" value="Calcium ATPase, transduction domain A"/>
    <property type="match status" value="1"/>
</dbReference>
<evidence type="ECO:0000256" key="6">
    <source>
        <dbReference type="ARBA" id="ARBA00022840"/>
    </source>
</evidence>
<dbReference type="Pfam" id="PF13246">
    <property type="entry name" value="Cation_ATPase"/>
    <property type="match status" value="1"/>
</dbReference>
<evidence type="ECO:0000313" key="13">
    <source>
        <dbReference type="EMBL" id="OKH21286.1"/>
    </source>
</evidence>
<accession>A0A1U7HCH8</accession>
<feature type="transmembrane region" description="Helical" evidence="11">
    <location>
        <begin position="886"/>
        <end position="903"/>
    </location>
</feature>
<comment type="subcellular location">
    <subcellularLocation>
        <location evidence="1">Cell membrane</location>
        <topology evidence="1">Multi-pass membrane protein</topology>
    </subcellularLocation>
</comment>
<dbReference type="Proteomes" id="UP000186868">
    <property type="component" value="Unassembled WGS sequence"/>
</dbReference>
<dbReference type="Gene3D" id="2.70.150.10">
    <property type="entry name" value="Calcium-transporting ATPase, cytoplasmic transduction domain A"/>
    <property type="match status" value="1"/>
</dbReference>
<dbReference type="FunFam" id="1.20.1110.10:FF:000065">
    <property type="entry name" value="Sarcoplasmic/endoplasmic reticulum calcium ATPase 1"/>
    <property type="match status" value="1"/>
</dbReference>
<dbReference type="STRING" id="1921803.NIES593_15920"/>
<protein>
    <submittedName>
        <fullName evidence="13">ATPase</fullName>
    </submittedName>
</protein>
<dbReference type="PRINTS" id="PR00119">
    <property type="entry name" value="CATATPASE"/>
</dbReference>
<evidence type="ECO:0000256" key="11">
    <source>
        <dbReference type="SAM" id="Phobius"/>
    </source>
</evidence>
<dbReference type="InterPro" id="IPR004014">
    <property type="entry name" value="ATPase_P-typ_cation-transptr_N"/>
</dbReference>
<comment type="caution">
    <text evidence="13">The sequence shown here is derived from an EMBL/GenBank/DDBJ whole genome shotgun (WGS) entry which is preliminary data.</text>
</comment>
<dbReference type="PANTHER" id="PTHR43294">
    <property type="entry name" value="SODIUM/POTASSIUM-TRANSPORTING ATPASE SUBUNIT ALPHA"/>
    <property type="match status" value="1"/>
</dbReference>
<keyword evidence="14" id="KW-1185">Reference proteome</keyword>
<dbReference type="PANTHER" id="PTHR43294:SF21">
    <property type="entry name" value="CATION TRANSPORTING ATPASE"/>
    <property type="match status" value="1"/>
</dbReference>
<evidence type="ECO:0000256" key="8">
    <source>
        <dbReference type="ARBA" id="ARBA00022967"/>
    </source>
</evidence>
<feature type="transmembrane region" description="Helical" evidence="11">
    <location>
        <begin position="246"/>
        <end position="264"/>
    </location>
</feature>
<dbReference type="Pfam" id="PF00690">
    <property type="entry name" value="Cation_ATPase_N"/>
    <property type="match status" value="1"/>
</dbReference>
<dbReference type="InterPro" id="IPR008250">
    <property type="entry name" value="ATPase_P-typ_transduc_dom_A_sf"/>
</dbReference>
<name>A0A1U7HCH8_9CYAN</name>
<keyword evidence="5" id="KW-0547">Nucleotide-binding</keyword>
<dbReference type="EMBL" id="MRCB01000021">
    <property type="protein sequence ID" value="OKH21286.1"/>
    <property type="molecule type" value="Genomic_DNA"/>
</dbReference>
<dbReference type="RefSeq" id="WP_073600523.1">
    <property type="nucleotide sequence ID" value="NZ_MRCB01000021.1"/>
</dbReference>
<keyword evidence="7" id="KW-0460">Magnesium</keyword>
<comment type="similarity">
    <text evidence="2">Belongs to the cation transport ATPase (P-type) (TC 3.A.3) family. Type IIA subfamily.</text>
</comment>
<proteinExistence type="inferred from homology"/>
<gene>
    <name evidence="13" type="ORF">NIES593_15920</name>
</gene>
<evidence type="ECO:0000256" key="5">
    <source>
        <dbReference type="ARBA" id="ARBA00022741"/>
    </source>
</evidence>
<evidence type="ECO:0000256" key="4">
    <source>
        <dbReference type="ARBA" id="ARBA00022692"/>
    </source>
</evidence>
<dbReference type="InterPro" id="IPR023214">
    <property type="entry name" value="HAD_sf"/>
</dbReference>
<dbReference type="Pfam" id="PF00122">
    <property type="entry name" value="E1-E2_ATPase"/>
    <property type="match status" value="1"/>
</dbReference>
<keyword evidence="10 11" id="KW-0472">Membrane</keyword>
<dbReference type="NCBIfam" id="TIGR01494">
    <property type="entry name" value="ATPase_P-type"/>
    <property type="match status" value="2"/>
</dbReference>
<dbReference type="InterPro" id="IPR059000">
    <property type="entry name" value="ATPase_P-type_domA"/>
</dbReference>
<evidence type="ECO:0000256" key="1">
    <source>
        <dbReference type="ARBA" id="ARBA00004651"/>
    </source>
</evidence>
<dbReference type="SMART" id="SM00831">
    <property type="entry name" value="Cation_ATPase_N"/>
    <property type="match status" value="1"/>
</dbReference>